<evidence type="ECO:0000256" key="2">
    <source>
        <dbReference type="SAM" id="MobiDB-lite"/>
    </source>
</evidence>
<keyword evidence="5" id="KW-1185">Reference proteome</keyword>
<proteinExistence type="predicted"/>
<dbReference type="AlphaFoldDB" id="A0A835WSA7"/>
<feature type="compositionally biased region" description="Pro residues" evidence="2">
    <location>
        <begin position="192"/>
        <end position="205"/>
    </location>
</feature>
<protein>
    <submittedName>
        <fullName evidence="4">Uncharacterized protein</fullName>
    </submittedName>
</protein>
<reference evidence="4" key="1">
    <citation type="journal article" date="2020" name="bioRxiv">
        <title>Comparative genomics of Chlamydomonas.</title>
        <authorList>
            <person name="Craig R.J."/>
            <person name="Hasan A.R."/>
            <person name="Ness R.W."/>
            <person name="Keightley P.D."/>
        </authorList>
    </citation>
    <scope>NUCLEOTIDE SEQUENCE</scope>
    <source>
        <strain evidence="4">CCAP 11/173</strain>
    </source>
</reference>
<evidence type="ECO:0000313" key="5">
    <source>
        <dbReference type="Proteomes" id="UP000613740"/>
    </source>
</evidence>
<name>A0A835WSA7_9CHLO</name>
<evidence type="ECO:0000256" key="3">
    <source>
        <dbReference type="SAM" id="Phobius"/>
    </source>
</evidence>
<feature type="region of interest" description="Disordered" evidence="2">
    <location>
        <begin position="159"/>
        <end position="220"/>
    </location>
</feature>
<feature type="compositionally biased region" description="Low complexity" evidence="2">
    <location>
        <begin position="612"/>
        <end position="625"/>
    </location>
</feature>
<feature type="compositionally biased region" description="Low complexity" evidence="2">
    <location>
        <begin position="159"/>
        <end position="191"/>
    </location>
</feature>
<keyword evidence="3" id="KW-1133">Transmembrane helix</keyword>
<keyword evidence="1" id="KW-0175">Coiled coil</keyword>
<comment type="caution">
    <text evidence="4">The sequence shown here is derived from an EMBL/GenBank/DDBJ whole genome shotgun (WGS) entry which is preliminary data.</text>
</comment>
<feature type="compositionally biased region" description="Low complexity" evidence="2">
    <location>
        <begin position="538"/>
        <end position="601"/>
    </location>
</feature>
<evidence type="ECO:0000256" key="1">
    <source>
        <dbReference type="SAM" id="Coils"/>
    </source>
</evidence>
<accession>A0A835WSA7</accession>
<feature type="compositionally biased region" description="Low complexity" evidence="2">
    <location>
        <begin position="666"/>
        <end position="693"/>
    </location>
</feature>
<feature type="transmembrane region" description="Helical" evidence="3">
    <location>
        <begin position="25"/>
        <end position="47"/>
    </location>
</feature>
<organism evidence="4 5">
    <name type="scientific">Chlamydomonas schloesseri</name>
    <dbReference type="NCBI Taxonomy" id="2026947"/>
    <lineage>
        <taxon>Eukaryota</taxon>
        <taxon>Viridiplantae</taxon>
        <taxon>Chlorophyta</taxon>
        <taxon>core chlorophytes</taxon>
        <taxon>Chlorophyceae</taxon>
        <taxon>CS clade</taxon>
        <taxon>Chlamydomonadales</taxon>
        <taxon>Chlamydomonadaceae</taxon>
        <taxon>Chlamydomonas</taxon>
    </lineage>
</organism>
<dbReference type="OrthoDB" id="546168at2759"/>
<dbReference type="Proteomes" id="UP000613740">
    <property type="component" value="Unassembled WGS sequence"/>
</dbReference>
<feature type="region of interest" description="Disordered" evidence="2">
    <location>
        <begin position="528"/>
        <end position="693"/>
    </location>
</feature>
<keyword evidence="3" id="KW-0472">Membrane</keyword>
<gene>
    <name evidence="4" type="ORF">HYH02_002928</name>
</gene>
<dbReference type="EMBL" id="JAEHOD010000005">
    <property type="protein sequence ID" value="KAG2452696.1"/>
    <property type="molecule type" value="Genomic_DNA"/>
</dbReference>
<evidence type="ECO:0000313" key="4">
    <source>
        <dbReference type="EMBL" id="KAG2452696.1"/>
    </source>
</evidence>
<feature type="coiled-coil region" evidence="1">
    <location>
        <begin position="492"/>
        <end position="519"/>
    </location>
</feature>
<keyword evidence="3" id="KW-0812">Transmembrane</keyword>
<sequence>MGGPGGAPGGGGPGSGGTQRVIGNLVAYTGIVGTTAIVLAGLAGIDVWESFRWADTHDLALAAALSLPLQVANAALLLPSYSALKLPQLADLKTMEANLKYDKEQREAAAARVAAGAEAGAEAAAAAAAAAPEATAVSSPGAPAPSPAAAAAAAAGTTGASTSAAPPDAGAGAPSPPASASASAPASTSSSAPPPPAPTPLPPGGLVPASSWGSGGGPGGGADVDRAVVMGVDVTGLRDALHLAQGHIISNNPTARINAGLEAAFAAVDTAAGELLYRGVALTWLAAWLEDRIYEAGAEEVLTQQLPAALGATLGPAAAGAAERLGVFGDCEVAVAAGLVGYTVWSVLARNRREVARLEALMDAVGRGISKASAKNALNGDASAKRGGGVATTVVMGPGAIPIAASAAGGPLNGAAGGAGGAAAGDGGGPLSGKQAALEVMTRGATVRAVRDALQVATINAVFIASGGNLAASYAAALANQLLISAWQRVGARRMRERSSALAKELKAYNAEMQRILAKYAHKLPPVAQQQVARMESESPSNAASSSHSGGPSAATSTSTSTSTSTTTSSSSSSSSTTTTSSSNPPESSPASTAPATSLASVAGQAPGHAGSGESSSSNSGSTGSMDRGTPPVLASGEAGKLQSALSALSFLVPEPEPPARGKGGAKAAAAAAPPAAAAAPAGGSSSGPHDKA</sequence>